<evidence type="ECO:0000313" key="2">
    <source>
        <dbReference type="EMBL" id="ETO16787.1"/>
    </source>
</evidence>
<feature type="region of interest" description="Disordered" evidence="1">
    <location>
        <begin position="82"/>
        <end position="113"/>
    </location>
</feature>
<dbReference type="AlphaFoldDB" id="X6MTK4"/>
<sequence>MSKVRSFIAGIFVRGNEKEKPLLTSPEGNLFHSLLLTYIRIFVQLQELEKQQSINKEKLQLKQNETCVCVCFFFATTQKKKKKQTPTTEQSPSPASTAPPNSNTNTSSNSYANISTEHDPLAVLQQIMNVVPKISSKQMEEDCVRQDLLQFLKIVSHQFTSHVISNEEQNHIHFRDPHLITPTRLNNPDLTQSNSTVTVAHAETNAAFSSLLHITNVPKFNPSFFFFFFGYLCFEFFYCNQS</sequence>
<gene>
    <name evidence="2" type="ORF">RFI_20555</name>
</gene>
<dbReference type="Proteomes" id="UP000023152">
    <property type="component" value="Unassembled WGS sequence"/>
</dbReference>
<keyword evidence="3" id="KW-1185">Reference proteome</keyword>
<evidence type="ECO:0000313" key="3">
    <source>
        <dbReference type="Proteomes" id="UP000023152"/>
    </source>
</evidence>
<protein>
    <submittedName>
        <fullName evidence="2">Uncharacterized protein</fullName>
    </submittedName>
</protein>
<name>X6MTK4_RETFI</name>
<comment type="caution">
    <text evidence="2">The sequence shown here is derived from an EMBL/GenBank/DDBJ whole genome shotgun (WGS) entry which is preliminary data.</text>
</comment>
<feature type="compositionally biased region" description="Low complexity" evidence="1">
    <location>
        <begin position="85"/>
        <end position="113"/>
    </location>
</feature>
<dbReference type="EMBL" id="ASPP01017833">
    <property type="protein sequence ID" value="ETO16787.1"/>
    <property type="molecule type" value="Genomic_DNA"/>
</dbReference>
<organism evidence="2 3">
    <name type="scientific">Reticulomyxa filosa</name>
    <dbReference type="NCBI Taxonomy" id="46433"/>
    <lineage>
        <taxon>Eukaryota</taxon>
        <taxon>Sar</taxon>
        <taxon>Rhizaria</taxon>
        <taxon>Retaria</taxon>
        <taxon>Foraminifera</taxon>
        <taxon>Monothalamids</taxon>
        <taxon>Reticulomyxidae</taxon>
        <taxon>Reticulomyxa</taxon>
    </lineage>
</organism>
<evidence type="ECO:0000256" key="1">
    <source>
        <dbReference type="SAM" id="MobiDB-lite"/>
    </source>
</evidence>
<accession>X6MTK4</accession>
<reference evidence="2 3" key="1">
    <citation type="journal article" date="2013" name="Curr. Biol.">
        <title>The Genome of the Foraminiferan Reticulomyxa filosa.</title>
        <authorList>
            <person name="Glockner G."/>
            <person name="Hulsmann N."/>
            <person name="Schleicher M."/>
            <person name="Noegel A.A."/>
            <person name="Eichinger L."/>
            <person name="Gallinger C."/>
            <person name="Pawlowski J."/>
            <person name="Sierra R."/>
            <person name="Euteneuer U."/>
            <person name="Pillet L."/>
            <person name="Moustafa A."/>
            <person name="Platzer M."/>
            <person name="Groth M."/>
            <person name="Szafranski K."/>
            <person name="Schliwa M."/>
        </authorList>
    </citation>
    <scope>NUCLEOTIDE SEQUENCE [LARGE SCALE GENOMIC DNA]</scope>
</reference>
<proteinExistence type="predicted"/>